<feature type="transmembrane region" description="Helical" evidence="2">
    <location>
        <begin position="417"/>
        <end position="436"/>
    </location>
</feature>
<feature type="transmembrane region" description="Helical" evidence="2">
    <location>
        <begin position="12"/>
        <end position="32"/>
    </location>
</feature>
<reference evidence="3 4" key="1">
    <citation type="submission" date="2024-10" db="EMBL/GenBank/DDBJ databases">
        <authorList>
            <person name="Topkara A.R."/>
            <person name="Saygin H."/>
        </authorList>
    </citation>
    <scope>NUCLEOTIDE SEQUENCE [LARGE SCALE GENOMIC DNA]</scope>
    <source>
        <strain evidence="3 4">M3C6</strain>
    </source>
</reference>
<sequence length="540" mass="58230">MGDTTTVAKPRPWVALATFLIVQAVLACWWAALYPGLFSRDSVLYLSHTLVGPWVSDHSVAYDALLWLSFTKTGDLGAVTFAQTTAMALALTYLAESLKRLGAPRLATTVVAMLMPLAPPVGAFSVTLWKDVPFTICAVAIAGVCARIAARRAVTLPTLVGLGVLLTALGLFRANGFLVVGVAVVALLVIVTTMRVRLLLVGTFAAALPLLLTTLVFPQFGIMAPSKTYVYHTTFGDIAVAFRDRPDLFSKQDEALLASVAPLTRWLEGGTCYTVNPLIWRRDFSWQAADAHADQLLELWTRLLVADPRMIVDTRLCRGAIAWRPVQDALAVGGMTYRFSRQPNADSYVGPAKVADFPGRWVFSLRPLSLELNAVADPWLTGALAPEYDWVLWRGAVWSYLSYLAVGLAAWALRNRYVVGVAAVVAGQQLAILANISAQDFRYMASPIFIGVLLVPLLIGSMGRVVVSLVRGVGRRPARSAPPVPEPAGPEPAGPEPSSEPEPAQAEPAQPSRAEPRPPEAEPTEPEPTEPELPPGREQA</sequence>
<proteinExistence type="predicted"/>
<feature type="region of interest" description="Disordered" evidence="1">
    <location>
        <begin position="476"/>
        <end position="540"/>
    </location>
</feature>
<dbReference type="EMBL" id="JBICRM010000019">
    <property type="protein sequence ID" value="MFG1707159.1"/>
    <property type="molecule type" value="Genomic_DNA"/>
</dbReference>
<evidence type="ECO:0008006" key="5">
    <source>
        <dbReference type="Google" id="ProtNLM"/>
    </source>
</evidence>
<organism evidence="3 4">
    <name type="scientific">Nonomuraea marmarensis</name>
    <dbReference type="NCBI Taxonomy" id="3351344"/>
    <lineage>
        <taxon>Bacteria</taxon>
        <taxon>Bacillati</taxon>
        <taxon>Actinomycetota</taxon>
        <taxon>Actinomycetes</taxon>
        <taxon>Streptosporangiales</taxon>
        <taxon>Streptosporangiaceae</taxon>
        <taxon>Nonomuraea</taxon>
    </lineage>
</organism>
<keyword evidence="2" id="KW-1133">Transmembrane helix</keyword>
<feature type="transmembrane region" description="Helical" evidence="2">
    <location>
        <begin position="196"/>
        <end position="217"/>
    </location>
</feature>
<comment type="caution">
    <text evidence="3">The sequence shown here is derived from an EMBL/GenBank/DDBJ whole genome shotgun (WGS) entry which is preliminary data.</text>
</comment>
<dbReference type="RefSeq" id="WP_393170598.1">
    <property type="nucleotide sequence ID" value="NZ_JBICRM010000019.1"/>
</dbReference>
<keyword evidence="4" id="KW-1185">Reference proteome</keyword>
<feature type="transmembrane region" description="Helical" evidence="2">
    <location>
        <begin position="162"/>
        <end position="190"/>
    </location>
</feature>
<keyword evidence="2" id="KW-0472">Membrane</keyword>
<feature type="compositionally biased region" description="Low complexity" evidence="1">
    <location>
        <begin position="501"/>
        <end position="513"/>
    </location>
</feature>
<feature type="transmembrane region" description="Helical" evidence="2">
    <location>
        <begin position="106"/>
        <end position="126"/>
    </location>
</feature>
<evidence type="ECO:0000256" key="2">
    <source>
        <dbReference type="SAM" id="Phobius"/>
    </source>
</evidence>
<feature type="transmembrane region" description="Helical" evidence="2">
    <location>
        <begin position="76"/>
        <end position="94"/>
    </location>
</feature>
<evidence type="ECO:0000313" key="3">
    <source>
        <dbReference type="EMBL" id="MFG1707159.1"/>
    </source>
</evidence>
<evidence type="ECO:0000313" key="4">
    <source>
        <dbReference type="Proteomes" id="UP001603978"/>
    </source>
</evidence>
<feature type="compositionally biased region" description="Pro residues" evidence="1">
    <location>
        <begin position="480"/>
        <end position="500"/>
    </location>
</feature>
<dbReference type="Proteomes" id="UP001603978">
    <property type="component" value="Unassembled WGS sequence"/>
</dbReference>
<feature type="transmembrane region" description="Helical" evidence="2">
    <location>
        <begin position="448"/>
        <end position="470"/>
    </location>
</feature>
<gene>
    <name evidence="3" type="ORF">ACFLIM_28585</name>
</gene>
<evidence type="ECO:0000256" key="1">
    <source>
        <dbReference type="SAM" id="MobiDB-lite"/>
    </source>
</evidence>
<name>A0ABW7AJ65_9ACTN</name>
<feature type="transmembrane region" description="Helical" evidence="2">
    <location>
        <begin position="391"/>
        <end position="411"/>
    </location>
</feature>
<protein>
    <recommendedName>
        <fullName evidence="5">Dolichyl-phosphate-mannose-protein mannosyltransferase</fullName>
    </recommendedName>
</protein>
<keyword evidence="2" id="KW-0812">Transmembrane</keyword>
<accession>A0ABW7AJ65</accession>